<dbReference type="EMBL" id="JSAB01000095">
    <property type="protein sequence ID" value="RNF30686.1"/>
    <property type="molecule type" value="Genomic_DNA"/>
</dbReference>
<keyword evidence="2" id="KW-1185">Reference proteome</keyword>
<evidence type="ECO:0000313" key="1">
    <source>
        <dbReference type="EMBL" id="RNF30686.1"/>
    </source>
</evidence>
<sequence>MAYFATLPIPSEATQTFAPLLPSTYRDGAGVELRGKPDALFTQAKSYTFIESKNGKLNYHLDKASSHRALQDEYTLRMHDGRDKDYNDLTAHFNRTNRSFMLDHAWNNSLFKVLALQAEHGWQRYVVCFKRNPSKADALRYIEAGLVFCTEKTLPDMLRTIELAQHGIFLPFQLKTRTYGYSVTPDHTDHGKPAAEIAASDRSRYEQRIAAIRTEAQRDDWY</sequence>
<evidence type="ECO:0000313" key="2">
    <source>
        <dbReference type="Proteomes" id="UP000283254"/>
    </source>
</evidence>
<dbReference type="Proteomes" id="UP000283254">
    <property type="component" value="Unassembled WGS sequence"/>
</dbReference>
<organism evidence="1 2">
    <name type="scientific">Massilia aurea</name>
    <dbReference type="NCBI Taxonomy" id="373040"/>
    <lineage>
        <taxon>Bacteria</taxon>
        <taxon>Pseudomonadati</taxon>
        <taxon>Pseudomonadota</taxon>
        <taxon>Betaproteobacteria</taxon>
        <taxon>Burkholderiales</taxon>
        <taxon>Oxalobacteraceae</taxon>
        <taxon>Telluria group</taxon>
        <taxon>Massilia</taxon>
    </lineage>
</organism>
<dbReference type="AlphaFoldDB" id="A0A422QL48"/>
<protein>
    <submittedName>
        <fullName evidence="1">Uncharacterized protein</fullName>
    </submittedName>
</protein>
<accession>A0A422QL48</accession>
<comment type="caution">
    <text evidence="1">The sequence shown here is derived from an EMBL/GenBank/DDBJ whole genome shotgun (WGS) entry which is preliminary data.</text>
</comment>
<reference evidence="1" key="1">
    <citation type="submission" date="2014-10" db="EMBL/GenBank/DDBJ databases">
        <title>Massilia sp. genome.</title>
        <authorList>
            <person name="Xu B."/>
            <person name="Dai L."/>
            <person name="Huang Z."/>
        </authorList>
    </citation>
    <scope>NUCLEOTIDE SEQUENCE [LARGE SCALE GENOMIC DNA]</scope>
    <source>
        <strain evidence="1">CFS-1</strain>
    </source>
</reference>
<name>A0A422QL48_9BURK</name>
<proteinExistence type="predicted"/>
<gene>
    <name evidence="1" type="ORF">NM04_11235</name>
</gene>